<feature type="transmembrane region" description="Helical" evidence="1">
    <location>
        <begin position="36"/>
        <end position="62"/>
    </location>
</feature>
<accession>A0A314YBZ0</accession>
<reference evidence="2 3" key="1">
    <citation type="submission" date="2018-02" db="EMBL/GenBank/DDBJ databases">
        <title>Draft genome of wild Prunus yedoensis var. nudiflora.</title>
        <authorList>
            <person name="Baek S."/>
            <person name="Kim J.-H."/>
            <person name="Choi K."/>
            <person name="Kim G.-B."/>
            <person name="Cho A."/>
            <person name="Jang H."/>
            <person name="Shin C.-H."/>
            <person name="Yu H.-J."/>
            <person name="Mun J.-H."/>
        </authorList>
    </citation>
    <scope>NUCLEOTIDE SEQUENCE [LARGE SCALE GENOMIC DNA]</scope>
    <source>
        <strain evidence="3">cv. Jeju island</strain>
        <tissue evidence="2">Leaf</tissue>
    </source>
</reference>
<evidence type="ECO:0000256" key="1">
    <source>
        <dbReference type="SAM" id="Phobius"/>
    </source>
</evidence>
<organism evidence="2 3">
    <name type="scientific">Prunus yedoensis var. nudiflora</name>
    <dbReference type="NCBI Taxonomy" id="2094558"/>
    <lineage>
        <taxon>Eukaryota</taxon>
        <taxon>Viridiplantae</taxon>
        <taxon>Streptophyta</taxon>
        <taxon>Embryophyta</taxon>
        <taxon>Tracheophyta</taxon>
        <taxon>Spermatophyta</taxon>
        <taxon>Magnoliopsida</taxon>
        <taxon>eudicotyledons</taxon>
        <taxon>Gunneridae</taxon>
        <taxon>Pentapetalae</taxon>
        <taxon>rosids</taxon>
        <taxon>fabids</taxon>
        <taxon>Rosales</taxon>
        <taxon>Rosaceae</taxon>
        <taxon>Amygdaloideae</taxon>
        <taxon>Amygdaleae</taxon>
        <taxon>Prunus</taxon>
    </lineage>
</organism>
<evidence type="ECO:0000313" key="2">
    <source>
        <dbReference type="EMBL" id="PQQ01768.1"/>
    </source>
</evidence>
<dbReference type="AlphaFoldDB" id="A0A314YBZ0"/>
<sequence>MAMAIPILATTILLATEVVIIGTVIAIADVTTMDAIRVLSILVFLQALLPSVNCATVLDILLANALDSLLLLGFVCRPNLSHITLMHMPLLAFNNTSRHCLSHSILCNHHNHHPTCPINLQ</sequence>
<keyword evidence="1" id="KW-1133">Transmembrane helix</keyword>
<name>A0A314YBZ0_PRUYE</name>
<proteinExistence type="predicted"/>
<keyword evidence="1" id="KW-0812">Transmembrane</keyword>
<protein>
    <submittedName>
        <fullName evidence="2">Uncharacterized protein</fullName>
    </submittedName>
</protein>
<evidence type="ECO:0000313" key="3">
    <source>
        <dbReference type="Proteomes" id="UP000250321"/>
    </source>
</evidence>
<dbReference type="EMBL" id="PJQY01001531">
    <property type="protein sequence ID" value="PQQ01768.1"/>
    <property type="molecule type" value="Genomic_DNA"/>
</dbReference>
<gene>
    <name evidence="2" type="ORF">Pyn_15614</name>
</gene>
<dbReference type="Proteomes" id="UP000250321">
    <property type="component" value="Unassembled WGS sequence"/>
</dbReference>
<keyword evidence="1" id="KW-0472">Membrane</keyword>
<comment type="caution">
    <text evidence="2">The sequence shown here is derived from an EMBL/GenBank/DDBJ whole genome shotgun (WGS) entry which is preliminary data.</text>
</comment>
<keyword evidence="3" id="KW-1185">Reference proteome</keyword>